<dbReference type="SUPFAM" id="SSF140500">
    <property type="entry name" value="BAS1536-like"/>
    <property type="match status" value="1"/>
</dbReference>
<dbReference type="GO" id="GO:0043937">
    <property type="term" value="P:regulation of sporulation"/>
    <property type="evidence" value="ECO:0007669"/>
    <property type="project" value="InterPro"/>
</dbReference>
<evidence type="ECO:0000313" key="1">
    <source>
        <dbReference type="EMBL" id="MBB3111220.1"/>
    </source>
</evidence>
<dbReference type="EMBL" id="JACHXK010000006">
    <property type="protein sequence ID" value="MBB3111220.1"/>
    <property type="molecule type" value="Genomic_DNA"/>
</dbReference>
<dbReference type="InterPro" id="IPR037208">
    <property type="entry name" value="Spo0E-like_sf"/>
</dbReference>
<name>A0A7W5FND9_9BACL</name>
<dbReference type="InterPro" id="IPR036638">
    <property type="entry name" value="HLH_DNA-bd_sf"/>
</dbReference>
<reference evidence="1 2" key="1">
    <citation type="submission" date="2020-08" db="EMBL/GenBank/DDBJ databases">
        <title>Genomic Encyclopedia of Type Strains, Phase III (KMG-III): the genomes of soil and plant-associated and newly described type strains.</title>
        <authorList>
            <person name="Whitman W."/>
        </authorList>
    </citation>
    <scope>NUCLEOTIDE SEQUENCE [LARGE SCALE GENOMIC DNA]</scope>
    <source>
        <strain evidence="1 2">CECT 5862</strain>
    </source>
</reference>
<dbReference type="Proteomes" id="UP000570361">
    <property type="component" value="Unassembled WGS sequence"/>
</dbReference>
<dbReference type="Pfam" id="PF09388">
    <property type="entry name" value="SpoOE-like"/>
    <property type="match status" value="1"/>
</dbReference>
<comment type="caution">
    <text evidence="1">The sequence shown here is derived from an EMBL/GenBank/DDBJ whole genome shotgun (WGS) entry which is preliminary data.</text>
</comment>
<gene>
    <name evidence="1" type="ORF">FHS18_003288</name>
</gene>
<evidence type="ECO:0008006" key="3">
    <source>
        <dbReference type="Google" id="ProtNLM"/>
    </source>
</evidence>
<dbReference type="GO" id="GO:0046983">
    <property type="term" value="F:protein dimerization activity"/>
    <property type="evidence" value="ECO:0007669"/>
    <property type="project" value="InterPro"/>
</dbReference>
<evidence type="ECO:0000313" key="2">
    <source>
        <dbReference type="Proteomes" id="UP000570361"/>
    </source>
</evidence>
<dbReference type="AlphaFoldDB" id="A0A7W5FND9"/>
<protein>
    <recommendedName>
        <fullName evidence="3">Spo0E like sporulation regulatory protein</fullName>
    </recommendedName>
</protein>
<dbReference type="RefSeq" id="WP_183601079.1">
    <property type="nucleotide sequence ID" value="NZ_JACHXK010000006.1"/>
</dbReference>
<organism evidence="1 2">
    <name type="scientific">Paenibacillus phyllosphaerae</name>
    <dbReference type="NCBI Taxonomy" id="274593"/>
    <lineage>
        <taxon>Bacteria</taxon>
        <taxon>Bacillati</taxon>
        <taxon>Bacillota</taxon>
        <taxon>Bacilli</taxon>
        <taxon>Bacillales</taxon>
        <taxon>Paenibacillaceae</taxon>
        <taxon>Paenibacillus</taxon>
    </lineage>
</organism>
<keyword evidence="2" id="KW-1185">Reference proteome</keyword>
<dbReference type="InterPro" id="IPR018540">
    <property type="entry name" value="Spo0E-like"/>
</dbReference>
<proteinExistence type="predicted"/>
<sequence>MTDLDSQIVQMRAKMIDAAQQHQMNLLHPDVIDFSEQLDLLILEAMRSHRYAS</sequence>
<accession>A0A7W5FND9</accession>
<dbReference type="Gene3D" id="4.10.280.10">
    <property type="entry name" value="Helix-loop-helix DNA-binding domain"/>
    <property type="match status" value="1"/>
</dbReference>